<evidence type="ECO:0000256" key="2">
    <source>
        <dbReference type="ARBA" id="ARBA00022490"/>
    </source>
</evidence>
<proteinExistence type="inferred from homology"/>
<evidence type="ECO:0000259" key="11">
    <source>
        <dbReference type="Pfam" id="PF00133"/>
    </source>
</evidence>
<evidence type="ECO:0000256" key="7">
    <source>
        <dbReference type="ARBA" id="ARBA00023146"/>
    </source>
</evidence>
<dbReference type="InterPro" id="IPR033708">
    <property type="entry name" value="Anticodon_Ile_BEm"/>
</dbReference>
<dbReference type="InterPro" id="IPR013155">
    <property type="entry name" value="M/V/L/I-tRNA-synth_anticd-bd"/>
</dbReference>
<dbReference type="InterPro" id="IPR009080">
    <property type="entry name" value="tRNAsynth_Ia_anticodon-bd"/>
</dbReference>
<keyword evidence="10" id="KW-0862">Zinc</keyword>
<dbReference type="PROSITE" id="PS00178">
    <property type="entry name" value="AA_TRNA_LIGASE_I"/>
    <property type="match status" value="1"/>
</dbReference>
<dbReference type="NCBIfam" id="TIGR00392">
    <property type="entry name" value="ileS"/>
    <property type="match status" value="1"/>
</dbReference>
<evidence type="ECO:0000259" key="12">
    <source>
        <dbReference type="Pfam" id="PF06827"/>
    </source>
</evidence>
<keyword evidence="7 10" id="KW-0030">Aminoacyl-tRNA synthetase</keyword>
<feature type="binding site" evidence="10">
    <location>
        <position position="896"/>
    </location>
    <ligand>
        <name>Zn(2+)</name>
        <dbReference type="ChEBI" id="CHEBI:29105"/>
    </ligand>
</feature>
<keyword evidence="4 10" id="KW-0547">Nucleotide-binding</keyword>
<feature type="domain" description="Zinc finger FPG/IleRS-type" evidence="12">
    <location>
        <begin position="891"/>
        <end position="918"/>
    </location>
</feature>
<feature type="domain" description="Methionyl/Valyl/Leucyl/Isoleucyl-tRNA synthetase anticodon-binding" evidence="13">
    <location>
        <begin position="685"/>
        <end position="836"/>
    </location>
</feature>
<sequence length="921" mass="106716">MDYSSTINLPKTDFPMKAGLKEKEPKIIQKWEEEKIYKRLRELRKDAPKCILHDGPPYANGDIHIGTALNKIIKDIIVRYKSAKGFNSPYIPGWDCHGMPIELKVQESLGDKYKETSKFIMRKKCRAYAQKYIDIQRKQFKRLGVMGDWENPYLTMSPEYESEIVSVFSQLVERGYIFKGLRTIHWCIHCETALAAAEIEYDDNHVSNSIYVRFPVLNKINDKLNGNVDVMIWTTTPWTLPSNMACAFNKNLEYAAVKIGDRYAIMTTTLIETVLSKNNLTLEGLDIIPISMEEIEKLEIAHPFIENRKSAVVFADYVEATSGTGIVHTAPGHGLEDYQTGLNYNLDIYCPVDREGKYTSDYKEMEGVRVTDANPKIIEILKNNGRLFYKEDISHSYPICWRCKNPLIFRATDQWFMNMKHDNIDERTVKSLENIKWYPIWGHDRMKKMLDNRPDWCLSRQRSWGVPIPAFYCKKCGKTLLTAESTKHFAEIVKTKGMDVWFELEPKDLLPAGTKCECGCDEFGKEEDILDVWFDSGVSSFASQKTNKDLDGNFPVEIYLEGGDQYRGWFQAAIWPSMAIRGIPPYKELITHGWTLDENGKAMHKSAGNVVSPLDVIDKYGADILRLWCISEDFTHNARVGDNMMKAIADNYRKIRNTFRYLLGNLNDFDFEKDKIEIEKLLPVDRYALSRLYSFVKSAEKSCDNYEFHVFYQRLINYCVVELSATYLDIIKDRLYCDKKDSISRRSAQTVLIEILDVLVKVIAPFLPFTMDEIWSYYKKSSSVHLQLFPEAKEEYIDLELEKEWETILKVRDDVLLSLERARDNNTIGKSLEAYINISPKDSTVKDLLIKYNKYLNEIFIVSKVIVEDKKDDSFIEGNVSFVKTIKAEHEKCVRCWGHYETVGENKEHKELCARCVEALK</sequence>
<dbReference type="InterPro" id="IPR002301">
    <property type="entry name" value="Ile-tRNA-ligase"/>
</dbReference>
<comment type="catalytic activity">
    <reaction evidence="9 10">
        <text>tRNA(Ile) + L-isoleucine + ATP = L-isoleucyl-tRNA(Ile) + AMP + diphosphate</text>
        <dbReference type="Rhea" id="RHEA:11060"/>
        <dbReference type="Rhea" id="RHEA-COMP:9666"/>
        <dbReference type="Rhea" id="RHEA-COMP:9695"/>
        <dbReference type="ChEBI" id="CHEBI:30616"/>
        <dbReference type="ChEBI" id="CHEBI:33019"/>
        <dbReference type="ChEBI" id="CHEBI:58045"/>
        <dbReference type="ChEBI" id="CHEBI:78442"/>
        <dbReference type="ChEBI" id="CHEBI:78528"/>
        <dbReference type="ChEBI" id="CHEBI:456215"/>
        <dbReference type="EC" id="6.1.1.5"/>
    </reaction>
</comment>
<feature type="binding site" evidence="10">
    <location>
        <position position="605"/>
    </location>
    <ligand>
        <name>ATP</name>
        <dbReference type="ChEBI" id="CHEBI:30616"/>
    </ligand>
</feature>
<comment type="cofactor">
    <cofactor evidence="10">
        <name>Zn(2+)</name>
        <dbReference type="ChEBI" id="CHEBI:29105"/>
    </cofactor>
    <text evidence="10">Binds 1 zinc ion per subunit.</text>
</comment>
<organism evidence="14 15">
    <name type="scientific">Brachyspira aalborgi</name>
    <dbReference type="NCBI Taxonomy" id="29522"/>
    <lineage>
        <taxon>Bacteria</taxon>
        <taxon>Pseudomonadati</taxon>
        <taxon>Spirochaetota</taxon>
        <taxon>Spirochaetia</taxon>
        <taxon>Brachyspirales</taxon>
        <taxon>Brachyspiraceae</taxon>
        <taxon>Brachyspira</taxon>
    </lineage>
</organism>
<evidence type="ECO:0000256" key="6">
    <source>
        <dbReference type="ARBA" id="ARBA00022917"/>
    </source>
</evidence>
<feature type="binding site" evidence="10">
    <location>
        <position position="916"/>
    </location>
    <ligand>
        <name>Zn(2+)</name>
        <dbReference type="ChEBI" id="CHEBI:29105"/>
    </ligand>
</feature>
<keyword evidence="5 10" id="KW-0067">ATP-binding</keyword>
<dbReference type="GO" id="GO:0000049">
    <property type="term" value="F:tRNA binding"/>
    <property type="evidence" value="ECO:0007669"/>
    <property type="project" value="InterPro"/>
</dbReference>
<dbReference type="Proteomes" id="UP000325116">
    <property type="component" value="Unassembled WGS sequence"/>
</dbReference>
<comment type="similarity">
    <text evidence="1 10">Belongs to the class-I aminoacyl-tRNA synthetase family. IleS type 1 subfamily.</text>
</comment>
<evidence type="ECO:0000313" key="15">
    <source>
        <dbReference type="Proteomes" id="UP000325116"/>
    </source>
</evidence>
<dbReference type="InterPro" id="IPR001412">
    <property type="entry name" value="aa-tRNA-synth_I_CS"/>
</dbReference>
<evidence type="ECO:0000256" key="9">
    <source>
        <dbReference type="ARBA" id="ARBA00048359"/>
    </source>
</evidence>
<dbReference type="EMBL" id="SAXT01000005">
    <property type="protein sequence ID" value="TXJ11850.1"/>
    <property type="molecule type" value="Genomic_DNA"/>
</dbReference>
<dbReference type="Pfam" id="PF00133">
    <property type="entry name" value="tRNA-synt_1"/>
    <property type="match status" value="1"/>
</dbReference>
<evidence type="ECO:0000256" key="10">
    <source>
        <dbReference type="HAMAP-Rule" id="MF_02002"/>
    </source>
</evidence>
<dbReference type="GO" id="GO:0005829">
    <property type="term" value="C:cytosol"/>
    <property type="evidence" value="ECO:0007669"/>
    <property type="project" value="TreeGrafter"/>
</dbReference>
<dbReference type="GO" id="GO:0006428">
    <property type="term" value="P:isoleucyl-tRNA aminoacylation"/>
    <property type="evidence" value="ECO:0007669"/>
    <property type="project" value="UniProtKB-UniRule"/>
</dbReference>
<evidence type="ECO:0000256" key="3">
    <source>
        <dbReference type="ARBA" id="ARBA00022598"/>
    </source>
</evidence>
<dbReference type="GO" id="GO:0008270">
    <property type="term" value="F:zinc ion binding"/>
    <property type="evidence" value="ECO:0007669"/>
    <property type="project" value="UniProtKB-UniRule"/>
</dbReference>
<feature type="binding site" evidence="10">
    <location>
        <position position="893"/>
    </location>
    <ligand>
        <name>Zn(2+)</name>
        <dbReference type="ChEBI" id="CHEBI:29105"/>
    </ligand>
</feature>
<dbReference type="CDD" id="cd07960">
    <property type="entry name" value="Anticodon_Ia_Ile_BEm"/>
    <property type="match status" value="1"/>
</dbReference>
<reference evidence="14 15" key="1">
    <citation type="journal article" date="1992" name="Lakartidningen">
        <title>[Penicillin V and not amoxicillin is the first choice preparation in acute otitis].</title>
        <authorList>
            <person name="Kamme C."/>
            <person name="Lundgren K."/>
            <person name="Prellner K."/>
        </authorList>
    </citation>
    <scope>NUCLEOTIDE SEQUENCE [LARGE SCALE GENOMIC DNA]</scope>
    <source>
        <strain evidence="14 15">W1</strain>
    </source>
</reference>
<dbReference type="PRINTS" id="PR00984">
    <property type="entry name" value="TRNASYNTHILE"/>
</dbReference>
<comment type="function">
    <text evidence="8 10">Catalyzes the attachment of isoleucine to tRNA(Ile). As IleRS can inadvertently accommodate and process structurally similar amino acids such as valine, to avoid such errors it has two additional distinct tRNA(Ile)-dependent editing activities. One activity is designated as 'pretransfer' editing and involves the hydrolysis of activated Val-AMP. The other activity is designated 'posttransfer' editing and involves deacylation of mischarged Val-tRNA(Ile).</text>
</comment>
<dbReference type="SUPFAM" id="SSF50677">
    <property type="entry name" value="ValRS/IleRS/LeuRS editing domain"/>
    <property type="match status" value="1"/>
</dbReference>
<feature type="binding site" evidence="10">
    <location>
        <position position="913"/>
    </location>
    <ligand>
        <name>Zn(2+)</name>
        <dbReference type="ChEBI" id="CHEBI:29105"/>
    </ligand>
</feature>
<dbReference type="GO" id="GO:0005524">
    <property type="term" value="F:ATP binding"/>
    <property type="evidence" value="ECO:0007669"/>
    <property type="project" value="UniProtKB-UniRule"/>
</dbReference>
<dbReference type="InterPro" id="IPR014729">
    <property type="entry name" value="Rossmann-like_a/b/a_fold"/>
</dbReference>
<dbReference type="Gene3D" id="3.40.50.620">
    <property type="entry name" value="HUPs"/>
    <property type="match status" value="2"/>
</dbReference>
<keyword evidence="3 10" id="KW-0436">Ligase</keyword>
<dbReference type="HAMAP" id="MF_02002">
    <property type="entry name" value="Ile_tRNA_synth_type1"/>
    <property type="match status" value="1"/>
</dbReference>
<evidence type="ECO:0000256" key="5">
    <source>
        <dbReference type="ARBA" id="ARBA00022840"/>
    </source>
</evidence>
<dbReference type="Pfam" id="PF08264">
    <property type="entry name" value="Anticodon_1"/>
    <property type="match status" value="1"/>
</dbReference>
<comment type="caution">
    <text evidence="14">The sequence shown here is derived from an EMBL/GenBank/DDBJ whole genome shotgun (WGS) entry which is preliminary data.</text>
</comment>
<dbReference type="SUPFAM" id="SSF52374">
    <property type="entry name" value="Nucleotidylyl transferase"/>
    <property type="match status" value="1"/>
</dbReference>
<evidence type="ECO:0000256" key="8">
    <source>
        <dbReference type="ARBA" id="ARBA00025217"/>
    </source>
</evidence>
<dbReference type="SUPFAM" id="SSF47323">
    <property type="entry name" value="Anticodon-binding domain of a subclass of class I aminoacyl-tRNA synthetases"/>
    <property type="match status" value="1"/>
</dbReference>
<dbReference type="EC" id="6.1.1.5" evidence="10"/>
<comment type="subunit">
    <text evidence="10">Monomer.</text>
</comment>
<evidence type="ECO:0000313" key="14">
    <source>
        <dbReference type="EMBL" id="TXJ11850.1"/>
    </source>
</evidence>
<dbReference type="RefSeq" id="WP_147758736.1">
    <property type="nucleotide sequence ID" value="NZ_SAXT01000005.1"/>
</dbReference>
<feature type="domain" description="Aminoacyl-tRNA synthetase class Ia" evidence="11">
    <location>
        <begin position="27"/>
        <end position="637"/>
    </location>
</feature>
<evidence type="ECO:0000259" key="13">
    <source>
        <dbReference type="Pfam" id="PF08264"/>
    </source>
</evidence>
<dbReference type="PANTHER" id="PTHR42765">
    <property type="entry name" value="SOLEUCYL-TRNA SYNTHETASE"/>
    <property type="match status" value="1"/>
</dbReference>
<dbReference type="GO" id="GO:0002161">
    <property type="term" value="F:aminoacyl-tRNA deacylase activity"/>
    <property type="evidence" value="ECO:0007669"/>
    <property type="project" value="InterPro"/>
</dbReference>
<comment type="domain">
    <text evidence="10">IleRS has two distinct active sites: one for aminoacylation and one for editing. The misactivated valine is translocated from the active site to the editing site, which sterically excludes the correctly activated isoleucine. The single editing site contains two valyl binding pockets, one specific for each substrate (Val-AMP or Val-tRNA(Ile)).</text>
</comment>
<keyword evidence="2 10" id="KW-0963">Cytoplasm</keyword>
<protein>
    <recommendedName>
        <fullName evidence="10">Isoleucine--tRNA ligase</fullName>
        <ecNumber evidence="10">6.1.1.5</ecNumber>
    </recommendedName>
    <alternativeName>
        <fullName evidence="10">Isoleucyl-tRNA synthetase</fullName>
        <shortName evidence="10">IleRS</shortName>
    </alternativeName>
</protein>
<gene>
    <name evidence="10" type="primary">ileS</name>
    <name evidence="14" type="ORF">EPJ80_09070</name>
</gene>
<evidence type="ECO:0000256" key="4">
    <source>
        <dbReference type="ARBA" id="ARBA00022741"/>
    </source>
</evidence>
<evidence type="ECO:0000256" key="1">
    <source>
        <dbReference type="ARBA" id="ARBA00006887"/>
    </source>
</evidence>
<name>A0A5C8CES9_9SPIR</name>
<dbReference type="CDD" id="cd00818">
    <property type="entry name" value="IleRS_core"/>
    <property type="match status" value="1"/>
</dbReference>
<comment type="subcellular location">
    <subcellularLocation>
        <location evidence="10">Cytoplasm</location>
    </subcellularLocation>
</comment>
<feature type="short sequence motif" description="'KMSKS' region" evidence="10">
    <location>
        <begin position="602"/>
        <end position="606"/>
    </location>
</feature>
<dbReference type="GO" id="GO:0004822">
    <property type="term" value="F:isoleucine-tRNA ligase activity"/>
    <property type="evidence" value="ECO:0007669"/>
    <property type="project" value="UniProtKB-UniRule"/>
</dbReference>
<feature type="binding site" evidence="10">
    <location>
        <position position="561"/>
    </location>
    <ligand>
        <name>L-isoleucyl-5'-AMP</name>
        <dbReference type="ChEBI" id="CHEBI:178002"/>
    </ligand>
</feature>
<dbReference type="AlphaFoldDB" id="A0A5C8CES9"/>
<dbReference type="Gene3D" id="3.90.740.10">
    <property type="entry name" value="Valyl/Leucyl/Isoleucyl-tRNA synthetase, editing domain"/>
    <property type="match status" value="1"/>
</dbReference>
<dbReference type="InterPro" id="IPR050081">
    <property type="entry name" value="Ile-tRNA_ligase"/>
</dbReference>
<dbReference type="Gene3D" id="1.10.730.20">
    <property type="match status" value="1"/>
</dbReference>
<dbReference type="Pfam" id="PF06827">
    <property type="entry name" value="zf-FPG_IleRS"/>
    <property type="match status" value="1"/>
</dbReference>
<dbReference type="InterPro" id="IPR002300">
    <property type="entry name" value="aa-tRNA-synth_Ia"/>
</dbReference>
<dbReference type="InterPro" id="IPR009008">
    <property type="entry name" value="Val/Leu/Ile-tRNA-synth_edit"/>
</dbReference>
<dbReference type="Gene3D" id="1.10.10.830">
    <property type="entry name" value="Ile-tRNA synthetase CP2 domain-like"/>
    <property type="match status" value="1"/>
</dbReference>
<accession>A0A5C8CES9</accession>
<dbReference type="InterPro" id="IPR023585">
    <property type="entry name" value="Ile-tRNA-ligase_type1"/>
</dbReference>
<dbReference type="FunFam" id="3.40.50.620:FF:000152">
    <property type="entry name" value="Isoleucine--tRNA ligase"/>
    <property type="match status" value="1"/>
</dbReference>
<dbReference type="InterPro" id="IPR010663">
    <property type="entry name" value="Znf_FPG/IleRS"/>
</dbReference>
<dbReference type="PANTHER" id="PTHR42765:SF1">
    <property type="entry name" value="ISOLEUCINE--TRNA LIGASE, MITOCHONDRIAL"/>
    <property type="match status" value="1"/>
</dbReference>
<keyword evidence="10" id="KW-0479">Metal-binding</keyword>
<feature type="short sequence motif" description="'HIGH' region" evidence="10">
    <location>
        <begin position="57"/>
        <end position="67"/>
    </location>
</feature>
<keyword evidence="6 10" id="KW-0648">Protein biosynthesis</keyword>